<dbReference type="PANTHER" id="PTHR36441:SF1">
    <property type="entry name" value="DUF503 DOMAIN-CONTAINING PROTEIN"/>
    <property type="match status" value="1"/>
</dbReference>
<dbReference type="EMBL" id="CP061799">
    <property type="protein sequence ID" value="QTA78648.1"/>
    <property type="molecule type" value="Genomic_DNA"/>
</dbReference>
<reference evidence="1" key="1">
    <citation type="journal article" date="2021" name="Microb. Physiol.">
        <title>Proteogenomic Insights into the Physiology of Marine, Sulfate-Reducing, Filamentous Desulfonema limicola and Desulfonema magnum.</title>
        <authorList>
            <person name="Schnaars V."/>
            <person name="Wohlbrand L."/>
            <person name="Scheve S."/>
            <person name="Hinrichs C."/>
            <person name="Reinhardt R."/>
            <person name="Rabus R."/>
        </authorList>
    </citation>
    <scope>NUCLEOTIDE SEQUENCE</scope>
    <source>
        <strain evidence="1">5ac10</strain>
    </source>
</reference>
<accession>A0A975B4J0</accession>
<organism evidence="1 2">
    <name type="scientific">Desulfonema limicola</name>
    <dbReference type="NCBI Taxonomy" id="45656"/>
    <lineage>
        <taxon>Bacteria</taxon>
        <taxon>Pseudomonadati</taxon>
        <taxon>Thermodesulfobacteriota</taxon>
        <taxon>Desulfobacteria</taxon>
        <taxon>Desulfobacterales</taxon>
        <taxon>Desulfococcaceae</taxon>
        <taxon>Desulfonema</taxon>
    </lineage>
</organism>
<dbReference type="Pfam" id="PF04456">
    <property type="entry name" value="DUF503"/>
    <property type="match status" value="1"/>
</dbReference>
<protein>
    <submittedName>
        <fullName evidence="1">DUF503</fullName>
    </submittedName>
</protein>
<dbReference type="KEGG" id="dli:dnl_08720"/>
<evidence type="ECO:0000313" key="1">
    <source>
        <dbReference type="EMBL" id="QTA78648.1"/>
    </source>
</evidence>
<dbReference type="Gene3D" id="3.30.70.1120">
    <property type="entry name" value="TT1725-like"/>
    <property type="match status" value="1"/>
</dbReference>
<sequence>MVVGIGLITFRLYDCHSLKAKRKIVKAVVARLQNNFNASVAEVGSNDNLQGAEIGFSLVGNDRQLINSKIDKVFNLAESLGLAEIIDTEMEIFNI</sequence>
<proteinExistence type="predicted"/>
<dbReference type="InterPro" id="IPR007546">
    <property type="entry name" value="DUF503"/>
</dbReference>
<dbReference type="PANTHER" id="PTHR36441">
    <property type="entry name" value="HYPOTHETICAL CYTOSOLIC PROTEIN"/>
    <property type="match status" value="1"/>
</dbReference>
<dbReference type="SUPFAM" id="SSF103007">
    <property type="entry name" value="Hypothetical protein TT1725"/>
    <property type="match status" value="1"/>
</dbReference>
<dbReference type="AlphaFoldDB" id="A0A975B4J0"/>
<evidence type="ECO:0000313" key="2">
    <source>
        <dbReference type="Proteomes" id="UP000663720"/>
    </source>
</evidence>
<gene>
    <name evidence="1" type="ORF">dnl_08720</name>
</gene>
<dbReference type="Proteomes" id="UP000663720">
    <property type="component" value="Chromosome"/>
</dbReference>
<dbReference type="RefSeq" id="WP_207690478.1">
    <property type="nucleotide sequence ID" value="NZ_CP061799.1"/>
</dbReference>
<keyword evidence="2" id="KW-1185">Reference proteome</keyword>
<name>A0A975B4J0_9BACT</name>
<dbReference type="InterPro" id="IPR036746">
    <property type="entry name" value="TT1725-like_sf"/>
</dbReference>